<evidence type="ECO:0000256" key="4">
    <source>
        <dbReference type="ARBA" id="ARBA00022840"/>
    </source>
</evidence>
<proteinExistence type="inferred from homology"/>
<dbReference type="Gene3D" id="6.10.140.1500">
    <property type="match status" value="1"/>
</dbReference>
<dbReference type="Gene3D" id="3.30.360.80">
    <property type="match status" value="1"/>
</dbReference>
<feature type="domain" description="Helicase C-terminal" evidence="11">
    <location>
        <begin position="459"/>
        <end position="630"/>
    </location>
</feature>
<evidence type="ECO:0000256" key="9">
    <source>
        <dbReference type="HAMAP-Rule" id="MF_01821"/>
    </source>
</evidence>
<dbReference type="InterPro" id="IPR049730">
    <property type="entry name" value="SNF2/RAD54-like_C"/>
</dbReference>
<dbReference type="InterPro" id="IPR040765">
    <property type="entry name" value="Tudor_1_RapA"/>
</dbReference>
<dbReference type="Gene3D" id="2.30.30.140">
    <property type="match status" value="1"/>
</dbReference>
<comment type="function">
    <text evidence="9">Transcription regulator that activates transcription by stimulating RNA polymerase (RNAP) recycling in case of stress conditions such as supercoiled DNA or high salt concentrations. Probably acts by releasing the RNAP, when it is trapped or immobilized on tightly supercoiled DNA. Does not activate transcription on linear DNA. Probably not involved in DNA repair.</text>
</comment>
<dbReference type="PANTHER" id="PTHR45766">
    <property type="entry name" value="DNA ANNEALING HELICASE AND ENDONUCLEASE ZRANB3 FAMILY MEMBER"/>
    <property type="match status" value="1"/>
</dbReference>
<keyword evidence="1 9" id="KW-0547">Nucleotide-binding</keyword>
<evidence type="ECO:0000313" key="13">
    <source>
        <dbReference type="Proteomes" id="UP001501565"/>
    </source>
</evidence>
<dbReference type="Pfam" id="PF18337">
    <property type="entry name" value="Tudor_RapA"/>
    <property type="match status" value="1"/>
</dbReference>
<dbReference type="SMART" id="SM00490">
    <property type="entry name" value="HELICc"/>
    <property type="match status" value="1"/>
</dbReference>
<dbReference type="SUPFAM" id="SSF52540">
    <property type="entry name" value="P-loop containing nucleoside triphosphate hydrolases"/>
    <property type="match status" value="2"/>
</dbReference>
<evidence type="ECO:0000256" key="3">
    <source>
        <dbReference type="ARBA" id="ARBA00022806"/>
    </source>
</evidence>
<dbReference type="HAMAP" id="MF_01821">
    <property type="entry name" value="Helicase_RapA"/>
    <property type="match status" value="1"/>
</dbReference>
<dbReference type="InterPro" id="IPR014001">
    <property type="entry name" value="Helicase_ATP-bd"/>
</dbReference>
<keyword evidence="4 9" id="KW-0067">ATP-binding</keyword>
<dbReference type="InterPro" id="IPR027417">
    <property type="entry name" value="P-loop_NTPase"/>
</dbReference>
<dbReference type="InterPro" id="IPR023949">
    <property type="entry name" value="Helicase_RapA"/>
</dbReference>
<dbReference type="RefSeq" id="WP_344796967.1">
    <property type="nucleotide sequence ID" value="NZ_BAABBN010000004.1"/>
</dbReference>
<comment type="subunit">
    <text evidence="9">Interacts with the RNAP. Has a higher affinity for the core RNAP than for the holoenzyme. Its ATPase activity is stimulated by binding to RNAP.</text>
</comment>
<keyword evidence="8 9" id="KW-0804">Transcription</keyword>
<dbReference type="Gene3D" id="3.40.50.10810">
    <property type="entry name" value="Tandem AAA-ATPase domain"/>
    <property type="match status" value="1"/>
</dbReference>
<evidence type="ECO:0000256" key="1">
    <source>
        <dbReference type="ARBA" id="ARBA00022741"/>
    </source>
</evidence>
<feature type="binding site" evidence="9">
    <location>
        <begin position="175"/>
        <end position="182"/>
    </location>
    <ligand>
        <name>ATP</name>
        <dbReference type="ChEBI" id="CHEBI:30616"/>
    </ligand>
</feature>
<dbReference type="PROSITE" id="PS51194">
    <property type="entry name" value="HELICASE_CTER"/>
    <property type="match status" value="1"/>
</dbReference>
<dbReference type="Pfam" id="PF18339">
    <property type="entry name" value="Tudor_1_RapA"/>
    <property type="match status" value="1"/>
</dbReference>
<dbReference type="CDD" id="cd18011">
    <property type="entry name" value="DEXDc_RapA"/>
    <property type="match status" value="1"/>
</dbReference>
<evidence type="ECO:0000313" key="12">
    <source>
        <dbReference type="EMBL" id="GAA3919995.1"/>
    </source>
</evidence>
<dbReference type="InterPro" id="IPR000330">
    <property type="entry name" value="SNF2_N"/>
</dbReference>
<evidence type="ECO:0000259" key="11">
    <source>
        <dbReference type="PROSITE" id="PS51194"/>
    </source>
</evidence>
<dbReference type="PANTHER" id="PTHR45766:SF6">
    <property type="entry name" value="SWI_SNF-RELATED MATRIX-ASSOCIATED ACTIN-DEPENDENT REGULATOR OF CHROMATIN SUBFAMILY A-LIKE PROTEIN 1"/>
    <property type="match status" value="1"/>
</dbReference>
<dbReference type="InterPro" id="IPR057342">
    <property type="entry name" value="DEXDc_RapA"/>
</dbReference>
<keyword evidence="7 9" id="KW-0010">Activator</keyword>
<feature type="domain" description="Helicase ATP-binding" evidence="10">
    <location>
        <begin position="162"/>
        <end position="326"/>
    </location>
</feature>
<dbReference type="Gene3D" id="2.30.30.930">
    <property type="match status" value="1"/>
</dbReference>
<dbReference type="Pfam" id="PF00271">
    <property type="entry name" value="Helicase_C"/>
    <property type="match status" value="1"/>
</dbReference>
<comment type="similarity">
    <text evidence="9">Belongs to the SNF2/RAD54 helicase family. RapA subfamily.</text>
</comment>
<accession>A0ABP7MCS0</accession>
<keyword evidence="5 9" id="KW-0805">Transcription regulation</keyword>
<evidence type="ECO:0000256" key="7">
    <source>
        <dbReference type="ARBA" id="ARBA00023159"/>
    </source>
</evidence>
<evidence type="ECO:0000256" key="5">
    <source>
        <dbReference type="ARBA" id="ARBA00023015"/>
    </source>
</evidence>
<dbReference type="EMBL" id="BAABBN010000004">
    <property type="protein sequence ID" value="GAA3919995.1"/>
    <property type="molecule type" value="Genomic_DNA"/>
</dbReference>
<evidence type="ECO:0000256" key="6">
    <source>
        <dbReference type="ARBA" id="ARBA00023125"/>
    </source>
</evidence>
<evidence type="ECO:0000256" key="2">
    <source>
        <dbReference type="ARBA" id="ARBA00022801"/>
    </source>
</evidence>
<dbReference type="Proteomes" id="UP001501565">
    <property type="component" value="Unassembled WGS sequence"/>
</dbReference>
<dbReference type="Gene3D" id="6.10.140.2230">
    <property type="match status" value="1"/>
</dbReference>
<keyword evidence="3 9" id="KW-0347">Helicase</keyword>
<dbReference type="InterPro" id="IPR001650">
    <property type="entry name" value="Helicase_C-like"/>
</dbReference>
<keyword evidence="6 9" id="KW-0238">DNA-binding</keyword>
<name>A0ABP7MCS0_9GAMM</name>
<evidence type="ECO:0000256" key="8">
    <source>
        <dbReference type="ARBA" id="ARBA00023163"/>
    </source>
</evidence>
<dbReference type="InterPro" id="IPR038718">
    <property type="entry name" value="SNF2-like_sf"/>
</dbReference>
<dbReference type="Gene3D" id="3.40.50.300">
    <property type="entry name" value="P-loop containing nucleotide triphosphate hydrolases"/>
    <property type="match status" value="1"/>
</dbReference>
<dbReference type="PROSITE" id="PS51192">
    <property type="entry name" value="HELICASE_ATP_BIND_1"/>
    <property type="match status" value="1"/>
</dbReference>
<dbReference type="SMART" id="SM00487">
    <property type="entry name" value="DEXDc"/>
    <property type="match status" value="1"/>
</dbReference>
<dbReference type="CDD" id="cd18793">
    <property type="entry name" value="SF2_C_SNF"/>
    <property type="match status" value="1"/>
</dbReference>
<evidence type="ECO:0000259" key="10">
    <source>
        <dbReference type="PROSITE" id="PS51192"/>
    </source>
</evidence>
<dbReference type="Pfam" id="PF12137">
    <property type="entry name" value="RapA_C"/>
    <property type="match status" value="1"/>
</dbReference>
<dbReference type="InterPro" id="IPR040766">
    <property type="entry name" value="Tudor_2_RapA"/>
</dbReference>
<protein>
    <recommendedName>
        <fullName evidence="9">RNA polymerase-associated protein RapA</fullName>
        <ecNumber evidence="9">3.6.4.-</ecNumber>
    </recommendedName>
    <alternativeName>
        <fullName evidence="9">ATP-dependent helicase HepA</fullName>
    </alternativeName>
</protein>
<gene>
    <name evidence="9 12" type="primary">rapA</name>
    <name evidence="12" type="ORF">GCM10022277_14430</name>
</gene>
<comment type="caution">
    <text evidence="12">The sequence shown here is derived from an EMBL/GenBank/DDBJ whole genome shotgun (WGS) entry which is preliminary data.</text>
</comment>
<dbReference type="Pfam" id="PF00176">
    <property type="entry name" value="SNF2-rel_dom"/>
    <property type="match status" value="1"/>
</dbReference>
<organism evidence="12 13">
    <name type="scientific">Litoribacillus peritrichatus</name>
    <dbReference type="NCBI Taxonomy" id="718191"/>
    <lineage>
        <taxon>Bacteria</taxon>
        <taxon>Pseudomonadati</taxon>
        <taxon>Pseudomonadota</taxon>
        <taxon>Gammaproteobacteria</taxon>
        <taxon>Oceanospirillales</taxon>
        <taxon>Oceanospirillaceae</taxon>
        <taxon>Litoribacillus</taxon>
    </lineage>
</organism>
<dbReference type="NCBIfam" id="NF003426">
    <property type="entry name" value="PRK04914.1"/>
    <property type="match status" value="1"/>
</dbReference>
<dbReference type="InterPro" id="IPR022737">
    <property type="entry name" value="RapA_C"/>
</dbReference>
<keyword evidence="2 9" id="KW-0378">Hydrolase</keyword>
<keyword evidence="13" id="KW-1185">Reference proteome</keyword>
<feature type="short sequence motif" description="DEAH box" evidence="9">
    <location>
        <begin position="272"/>
        <end position="275"/>
    </location>
</feature>
<sequence>MSFSVGQRYLSTTELELGLGIITQVDHRMIEIFFPAAEDRRTYASNNAPLSRITFKAGDTFSDREGNEYKVIEVTENNGLNIYLAEDPNGEVRPVPELEIGDQVSLNAPWERLSAGNIDGSQWFHLRYKSLLERERLEQAKYYGLMGPRISLTPHQFFIANNVANRPCPRVLLADEVGLGKTIEAGLIIHQQLMNGRANRVLISVPDTLVHQWLVEMLRKFNLHFSVYDRERALEPEAFEQNQLILISNKLWHEEEIHQSALSANWDLLVVDEAHHLHWSESEISEEYRHIQALADKSSGLLLLTATPEQLGVEGHFARLHLLDPQRFNSLDQFKTQEENYYQISSAINELVDSDEVSGECLAEIKKMSDDSVLAELIETFESSQTNENKQSLINHLIDHHGTGRVLFRNTRSAIKGFPQRILQEQALEKPELFSSHSLTPEKGLDERQWLEVDPRVKYLIELYKQLKDKLLIICRNSETALALEEHLRLREGLKTTAFHEGMSIIEQDRSAAYFSDMEDGAQLLICSEIGSEGRNFQFAHHIVMYDLPAHPDLLEQRIGRLDRIGQTEDIKIHVPYFSGTVQEIYKRWYDEGLFAFSQSCATGEALVQKYQERLNKCIETNDPALTDALISDTAKDNQALKAKIDAGRDRLLELNSCQPIQALQIIHEIEDFEFDDPKKFMDTAFNCFGIDRERHSENTWVVKAGEQMLTDHFPGVTDEAITVTYDRDRALEREDFQFLTWEHPMVTGVMDLVCDHHYGNAAFSLIKDQRLKPGTLYVETLHTPVVQAAKSSQCYRFMPKSVIRHVVSHDSRDFTEYLTDQHLHEHRQKISKAIRHEVIKSQKDLIFKVFQIAEKQAKSKLAGLVKTANERADQVLDHEINRLISLKNFNPNIRQEEIDALINQKEACKTAIDSCQIKLEAIRVIVNGS</sequence>
<dbReference type="EC" id="3.6.4.-" evidence="9"/>
<reference evidence="13" key="1">
    <citation type="journal article" date="2019" name="Int. J. Syst. Evol. Microbiol.">
        <title>The Global Catalogue of Microorganisms (GCM) 10K type strain sequencing project: providing services to taxonomists for standard genome sequencing and annotation.</title>
        <authorList>
            <consortium name="The Broad Institute Genomics Platform"/>
            <consortium name="The Broad Institute Genome Sequencing Center for Infectious Disease"/>
            <person name="Wu L."/>
            <person name="Ma J."/>
        </authorList>
    </citation>
    <scope>NUCLEOTIDE SEQUENCE [LARGE SCALE GENOMIC DNA]</scope>
    <source>
        <strain evidence="13">JCM 17551</strain>
    </source>
</reference>